<dbReference type="CDD" id="cd04413">
    <property type="entry name" value="NDPk_I"/>
    <property type="match status" value="1"/>
</dbReference>
<comment type="cofactor">
    <cofactor evidence="1">
        <name>Mg(2+)</name>
        <dbReference type="ChEBI" id="CHEBI:18420"/>
    </cofactor>
</comment>
<dbReference type="GO" id="GO:0006228">
    <property type="term" value="P:UTP biosynthetic process"/>
    <property type="evidence" value="ECO:0007669"/>
    <property type="project" value="InterPro"/>
</dbReference>
<keyword evidence="4" id="KW-0808">Transferase</keyword>
<dbReference type="Pfam" id="PF00334">
    <property type="entry name" value="NDK"/>
    <property type="match status" value="1"/>
</dbReference>
<keyword evidence="5" id="KW-0479">Metal-binding</keyword>
<name>A0A0G0VFA2_9BACT</name>
<dbReference type="GO" id="GO:0006241">
    <property type="term" value="P:CTP biosynthetic process"/>
    <property type="evidence" value="ECO:0007669"/>
    <property type="project" value="InterPro"/>
</dbReference>
<comment type="caution">
    <text evidence="11">Lacks conserved residue(s) required for the propagation of feature annotation.</text>
</comment>
<dbReference type="InterPro" id="IPR034907">
    <property type="entry name" value="NDK-like_dom"/>
</dbReference>
<evidence type="ECO:0000256" key="11">
    <source>
        <dbReference type="PROSITE-ProRule" id="PRU00706"/>
    </source>
</evidence>
<evidence type="ECO:0000313" key="15">
    <source>
        <dbReference type="Proteomes" id="UP000034452"/>
    </source>
</evidence>
<keyword evidence="10" id="KW-0546">Nucleotide metabolism</keyword>
<evidence type="ECO:0000256" key="4">
    <source>
        <dbReference type="ARBA" id="ARBA00022679"/>
    </source>
</evidence>
<keyword evidence="6" id="KW-0547">Nucleotide-binding</keyword>
<dbReference type="EMBL" id="LBZL01000002">
    <property type="protein sequence ID" value="KKR70730.1"/>
    <property type="molecule type" value="Genomic_DNA"/>
</dbReference>
<evidence type="ECO:0000313" key="14">
    <source>
        <dbReference type="EMBL" id="KKR70730.1"/>
    </source>
</evidence>
<keyword evidence="9" id="KW-0460">Magnesium</keyword>
<organism evidence="14 15">
    <name type="scientific">Candidatus Nomurabacteria bacterium GW2011_GWB1_40_7</name>
    <dbReference type="NCBI Taxonomy" id="1618744"/>
    <lineage>
        <taxon>Bacteria</taxon>
        <taxon>Candidatus Nomuraibacteriota</taxon>
    </lineage>
</organism>
<evidence type="ECO:0000256" key="1">
    <source>
        <dbReference type="ARBA" id="ARBA00001946"/>
    </source>
</evidence>
<evidence type="ECO:0000256" key="10">
    <source>
        <dbReference type="ARBA" id="ARBA00023080"/>
    </source>
</evidence>
<dbReference type="SUPFAM" id="SSF54919">
    <property type="entry name" value="Nucleoside diphosphate kinase, NDK"/>
    <property type="match status" value="1"/>
</dbReference>
<reference evidence="14 15" key="1">
    <citation type="journal article" date="2015" name="Nature">
        <title>rRNA introns, odd ribosomes, and small enigmatic genomes across a large radiation of phyla.</title>
        <authorList>
            <person name="Brown C.T."/>
            <person name="Hug L.A."/>
            <person name="Thomas B.C."/>
            <person name="Sharon I."/>
            <person name="Castelle C.J."/>
            <person name="Singh A."/>
            <person name="Wilkins M.J."/>
            <person name="Williams K.H."/>
            <person name="Banfield J.F."/>
        </authorList>
    </citation>
    <scope>NUCLEOTIDE SEQUENCE [LARGE SCALE GENOMIC DNA]</scope>
</reference>
<dbReference type="PROSITE" id="PS51374">
    <property type="entry name" value="NDPK_LIKE"/>
    <property type="match status" value="1"/>
</dbReference>
<evidence type="ECO:0000256" key="7">
    <source>
        <dbReference type="ARBA" id="ARBA00022777"/>
    </source>
</evidence>
<dbReference type="InterPro" id="IPR036850">
    <property type="entry name" value="NDK-like_dom_sf"/>
</dbReference>
<dbReference type="PANTHER" id="PTHR11349">
    <property type="entry name" value="NUCLEOSIDE DIPHOSPHATE KINASE"/>
    <property type="match status" value="1"/>
</dbReference>
<keyword evidence="8" id="KW-0067">ATP-binding</keyword>
<evidence type="ECO:0000256" key="2">
    <source>
        <dbReference type="ARBA" id="ARBA00008142"/>
    </source>
</evidence>
<evidence type="ECO:0000259" key="13">
    <source>
        <dbReference type="SMART" id="SM00562"/>
    </source>
</evidence>
<dbReference type="GO" id="GO:0005524">
    <property type="term" value="F:ATP binding"/>
    <property type="evidence" value="ECO:0007669"/>
    <property type="project" value="UniProtKB-KW"/>
</dbReference>
<gene>
    <name evidence="14" type="ORF">UU13_C0002G0075</name>
</gene>
<comment type="similarity">
    <text evidence="2 11 12">Belongs to the NDK family.</text>
</comment>
<evidence type="ECO:0000256" key="5">
    <source>
        <dbReference type="ARBA" id="ARBA00022723"/>
    </source>
</evidence>
<dbReference type="GO" id="GO:0004550">
    <property type="term" value="F:nucleoside diphosphate kinase activity"/>
    <property type="evidence" value="ECO:0007669"/>
    <property type="project" value="UniProtKB-EC"/>
</dbReference>
<evidence type="ECO:0000256" key="9">
    <source>
        <dbReference type="ARBA" id="ARBA00022842"/>
    </source>
</evidence>
<dbReference type="Proteomes" id="UP000034452">
    <property type="component" value="Unassembled WGS sequence"/>
</dbReference>
<keyword evidence="7 14" id="KW-0418">Kinase</keyword>
<dbReference type="Gene3D" id="3.30.70.141">
    <property type="entry name" value="Nucleoside diphosphate kinase-like domain"/>
    <property type="match status" value="1"/>
</dbReference>
<evidence type="ECO:0000256" key="12">
    <source>
        <dbReference type="RuleBase" id="RU004011"/>
    </source>
</evidence>
<evidence type="ECO:0000256" key="6">
    <source>
        <dbReference type="ARBA" id="ARBA00022741"/>
    </source>
</evidence>
<feature type="domain" description="Nucleoside diphosphate kinase-like" evidence="13">
    <location>
        <begin position="5"/>
        <end position="158"/>
    </location>
</feature>
<evidence type="ECO:0000256" key="3">
    <source>
        <dbReference type="ARBA" id="ARBA00012966"/>
    </source>
</evidence>
<dbReference type="InterPro" id="IPR001564">
    <property type="entry name" value="Nucleoside_diP_kinase"/>
</dbReference>
<dbReference type="GO" id="GO:0046872">
    <property type="term" value="F:metal ion binding"/>
    <property type="evidence" value="ECO:0007669"/>
    <property type="project" value="UniProtKB-KW"/>
</dbReference>
<accession>A0A0G0VFA2</accession>
<sequence>MTNTQERTLIILKPDTVQRGLVGEIISRFEKIGLKIIGAKMLKPDYDHFFHHYENIGKMISRRGKKTFDVTLEMMNAGPVIAFVLEGIEAVSLVRKMVGGTEPKSALPGTIRGDYAHMSYTHGDANEVGIPNLIHASGDLEEAKAEIKHWFSENELFEYETVHEKFTQTKRSHAKK</sequence>
<dbReference type="EC" id="2.7.4.6" evidence="3"/>
<protein>
    <recommendedName>
        <fullName evidence="3">nucleoside-diphosphate kinase</fullName>
        <ecNumber evidence="3">2.7.4.6</ecNumber>
    </recommendedName>
</protein>
<comment type="caution">
    <text evidence="14">The sequence shown here is derived from an EMBL/GenBank/DDBJ whole genome shotgun (WGS) entry which is preliminary data.</text>
</comment>
<dbReference type="PRINTS" id="PR01243">
    <property type="entry name" value="NUCDPKINASE"/>
</dbReference>
<dbReference type="AlphaFoldDB" id="A0A0G0VFA2"/>
<dbReference type="GO" id="GO:0006183">
    <property type="term" value="P:GTP biosynthetic process"/>
    <property type="evidence" value="ECO:0007669"/>
    <property type="project" value="InterPro"/>
</dbReference>
<evidence type="ECO:0000256" key="8">
    <source>
        <dbReference type="ARBA" id="ARBA00022840"/>
    </source>
</evidence>
<dbReference type="PATRIC" id="fig|1618744.3.peg.147"/>
<dbReference type="SMART" id="SM00562">
    <property type="entry name" value="NDK"/>
    <property type="match status" value="1"/>
</dbReference>
<proteinExistence type="inferred from homology"/>
<dbReference type="FunFam" id="3.30.70.141:FF:000017">
    <property type="entry name" value="Nucleoside diphosphate kinase"/>
    <property type="match status" value="1"/>
</dbReference>